<dbReference type="AlphaFoldDB" id="A0A378KCM8"/>
<protein>
    <submittedName>
        <fullName evidence="1">Uncharacterized protein</fullName>
    </submittedName>
</protein>
<proteinExistence type="predicted"/>
<gene>
    <name evidence="1" type="ORF">NCTC13316_03244</name>
</gene>
<name>A0A378KCM8_9GAMM</name>
<evidence type="ECO:0000313" key="2">
    <source>
        <dbReference type="Proteomes" id="UP000254794"/>
    </source>
</evidence>
<keyword evidence="2" id="KW-1185">Reference proteome</keyword>
<dbReference type="Proteomes" id="UP000254794">
    <property type="component" value="Unassembled WGS sequence"/>
</dbReference>
<reference evidence="1 2" key="1">
    <citation type="submission" date="2018-06" db="EMBL/GenBank/DDBJ databases">
        <authorList>
            <consortium name="Pathogen Informatics"/>
            <person name="Doyle S."/>
        </authorList>
    </citation>
    <scope>NUCLEOTIDE SEQUENCE [LARGE SCALE GENOMIC DNA]</scope>
    <source>
        <strain evidence="1 2">NCTC13316</strain>
    </source>
</reference>
<accession>A0A378KCM8</accession>
<organism evidence="1 2">
    <name type="scientific">Legionella busanensis</name>
    <dbReference type="NCBI Taxonomy" id="190655"/>
    <lineage>
        <taxon>Bacteria</taxon>
        <taxon>Pseudomonadati</taxon>
        <taxon>Pseudomonadota</taxon>
        <taxon>Gammaproteobacteria</taxon>
        <taxon>Legionellales</taxon>
        <taxon>Legionellaceae</taxon>
        <taxon>Legionella</taxon>
    </lineage>
</organism>
<dbReference type="EMBL" id="UGOD01000003">
    <property type="protein sequence ID" value="STX81375.1"/>
    <property type="molecule type" value="Genomic_DNA"/>
</dbReference>
<evidence type="ECO:0000313" key="1">
    <source>
        <dbReference type="EMBL" id="STX81375.1"/>
    </source>
</evidence>
<sequence>MNLNKIIQIKARDNHCLEAIYATPTIINGSGLIVLHEIFSLTSFTNVSGPDCIISSLRNSRKFTKHYDSNPPLLR</sequence>